<sequence length="176" mass="19347">MPSDAAVGKQKTINKVKAYLSTFITDTQLDKACDLASNDTYYGANGTVILNDLKDTVMNSLTLTQMTIGLGVISKLTADFGSLQKALDALQPLLDTIANNINPFYDQVKKKITSMKAQGKGVSAIYPQAYKMFNTFVTQQRIKTIMTRCSVSVPASNWTAVRKDTADIIYFSKYGF</sequence>
<name>A0AAD4R1L7_9BILA</name>
<evidence type="ECO:0000313" key="1">
    <source>
        <dbReference type="EMBL" id="KAI1716176.1"/>
    </source>
</evidence>
<evidence type="ECO:0000313" key="2">
    <source>
        <dbReference type="Proteomes" id="UP001201812"/>
    </source>
</evidence>
<reference evidence="1" key="1">
    <citation type="submission" date="2022-01" db="EMBL/GenBank/DDBJ databases">
        <title>Genome Sequence Resource for Two Populations of Ditylenchus destructor, the Migratory Endoparasitic Phytonematode.</title>
        <authorList>
            <person name="Zhang H."/>
            <person name="Lin R."/>
            <person name="Xie B."/>
        </authorList>
    </citation>
    <scope>NUCLEOTIDE SEQUENCE</scope>
    <source>
        <strain evidence="1">BazhouSP</strain>
    </source>
</reference>
<accession>A0AAD4R1L7</accession>
<comment type="caution">
    <text evidence="1">The sequence shown here is derived from an EMBL/GenBank/DDBJ whole genome shotgun (WGS) entry which is preliminary data.</text>
</comment>
<gene>
    <name evidence="1" type="ORF">DdX_07209</name>
</gene>
<dbReference type="AlphaFoldDB" id="A0AAD4R1L7"/>
<dbReference type="EMBL" id="JAKKPZ010000010">
    <property type="protein sequence ID" value="KAI1716176.1"/>
    <property type="molecule type" value="Genomic_DNA"/>
</dbReference>
<keyword evidence="2" id="KW-1185">Reference proteome</keyword>
<protein>
    <submittedName>
        <fullName evidence="1">Uncharacterized protein</fullName>
    </submittedName>
</protein>
<organism evidence="1 2">
    <name type="scientific">Ditylenchus destructor</name>
    <dbReference type="NCBI Taxonomy" id="166010"/>
    <lineage>
        <taxon>Eukaryota</taxon>
        <taxon>Metazoa</taxon>
        <taxon>Ecdysozoa</taxon>
        <taxon>Nematoda</taxon>
        <taxon>Chromadorea</taxon>
        <taxon>Rhabditida</taxon>
        <taxon>Tylenchina</taxon>
        <taxon>Tylenchomorpha</taxon>
        <taxon>Sphaerularioidea</taxon>
        <taxon>Anguinidae</taxon>
        <taxon>Anguininae</taxon>
        <taxon>Ditylenchus</taxon>
    </lineage>
</organism>
<dbReference type="Proteomes" id="UP001201812">
    <property type="component" value="Unassembled WGS sequence"/>
</dbReference>
<proteinExistence type="predicted"/>